<dbReference type="Proteomes" id="UP000244069">
    <property type="component" value="Unassembled WGS sequence"/>
</dbReference>
<keyword evidence="2" id="KW-1185">Reference proteome</keyword>
<evidence type="ECO:0000313" key="1">
    <source>
        <dbReference type="EMBL" id="PTX36199.1"/>
    </source>
</evidence>
<dbReference type="Pfam" id="PF11000">
    <property type="entry name" value="DUF2840"/>
    <property type="match status" value="1"/>
</dbReference>
<name>A0A2T5ZXA0_9RHOB</name>
<comment type="caution">
    <text evidence="1">The sequence shown here is derived from an EMBL/GenBank/DDBJ whole genome shotgun (WGS) entry which is preliminary data.</text>
</comment>
<accession>A0A2T5ZXA0</accession>
<organism evidence="1 2">
    <name type="scientific">Allosediminivita pacifica</name>
    <dbReference type="NCBI Taxonomy" id="1267769"/>
    <lineage>
        <taxon>Bacteria</taxon>
        <taxon>Pseudomonadati</taxon>
        <taxon>Pseudomonadota</taxon>
        <taxon>Alphaproteobacteria</taxon>
        <taxon>Rhodobacterales</taxon>
        <taxon>Paracoccaceae</taxon>
        <taxon>Allosediminivita</taxon>
    </lineage>
</organism>
<reference evidence="1 2" key="1">
    <citation type="submission" date="2018-04" db="EMBL/GenBank/DDBJ databases">
        <title>Genomic Encyclopedia of Archaeal and Bacterial Type Strains, Phase II (KMG-II): from individual species to whole genera.</title>
        <authorList>
            <person name="Goeker M."/>
        </authorList>
    </citation>
    <scope>NUCLEOTIDE SEQUENCE [LARGE SCALE GENOMIC DNA]</scope>
    <source>
        <strain evidence="1 2">DSM 29329</strain>
    </source>
</reference>
<proteinExistence type="predicted"/>
<dbReference type="EMBL" id="QBKN01000060">
    <property type="protein sequence ID" value="PTX36199.1"/>
    <property type="molecule type" value="Genomic_DNA"/>
</dbReference>
<dbReference type="RefSeq" id="WP_107978935.1">
    <property type="nucleotide sequence ID" value="NZ_BMEZ01000041.1"/>
</dbReference>
<dbReference type="InterPro" id="IPR021263">
    <property type="entry name" value="DUF2840"/>
</dbReference>
<sequence>MTGFVIPGVTGDGPFDANSRGELTRVELTWVEKRIEFWIRFGQAAGEQILDRSRRIVFFRPGAVFGFVRWAANDDGTVVSRIDIVRAVAPGCACQTLPFVRPGGEILLKIEGWPKVEKVLRHVDAIEGLGIDPADVDPDHWRHVAHWMKAGEASRPYTAERHAAWLRRREIGK</sequence>
<dbReference type="OrthoDB" id="9810432at2"/>
<protein>
    <submittedName>
        <fullName evidence="1">Uncharacterized protein DUF2840</fullName>
    </submittedName>
</protein>
<dbReference type="AlphaFoldDB" id="A0A2T5ZXA0"/>
<gene>
    <name evidence="1" type="ORF">C8N44_1606</name>
</gene>
<evidence type="ECO:0000313" key="2">
    <source>
        <dbReference type="Proteomes" id="UP000244069"/>
    </source>
</evidence>